<evidence type="ECO:0000313" key="2">
    <source>
        <dbReference type="EMBL" id="MFC6836897.1"/>
    </source>
</evidence>
<feature type="region of interest" description="Disordered" evidence="1">
    <location>
        <begin position="1"/>
        <end position="38"/>
    </location>
</feature>
<evidence type="ECO:0000256" key="1">
    <source>
        <dbReference type="SAM" id="MobiDB-lite"/>
    </source>
</evidence>
<dbReference type="EMBL" id="JBHSXM010000001">
    <property type="protein sequence ID" value="MFC6836897.1"/>
    <property type="molecule type" value="Genomic_DNA"/>
</dbReference>
<comment type="caution">
    <text evidence="2">The sequence shown here is derived from an EMBL/GenBank/DDBJ whole genome shotgun (WGS) entry which is preliminary data.</text>
</comment>
<dbReference type="RefSeq" id="WP_304448571.1">
    <property type="nucleotide sequence ID" value="NZ_JARRAH010000001.1"/>
</dbReference>
<evidence type="ECO:0000313" key="3">
    <source>
        <dbReference type="Proteomes" id="UP001596406"/>
    </source>
</evidence>
<dbReference type="Proteomes" id="UP001596406">
    <property type="component" value="Unassembled WGS sequence"/>
</dbReference>
<name>A0ABD5UEI7_9EURY</name>
<accession>A0ABD5UEI7</accession>
<keyword evidence="3" id="KW-1185">Reference proteome</keyword>
<protein>
    <recommendedName>
        <fullName evidence="4">Family 10 glycosylhydrolase</fullName>
    </recommendedName>
</protein>
<proteinExistence type="predicted"/>
<reference evidence="2 3" key="1">
    <citation type="journal article" date="2019" name="Int. J. Syst. Evol. Microbiol.">
        <title>The Global Catalogue of Microorganisms (GCM) 10K type strain sequencing project: providing services to taxonomists for standard genome sequencing and annotation.</title>
        <authorList>
            <consortium name="The Broad Institute Genomics Platform"/>
            <consortium name="The Broad Institute Genome Sequencing Center for Infectious Disease"/>
            <person name="Wu L."/>
            <person name="Ma J."/>
        </authorList>
    </citation>
    <scope>NUCLEOTIDE SEQUENCE [LARGE SCALE GENOMIC DNA]</scope>
    <source>
        <strain evidence="2 3">PSRA2</strain>
    </source>
</reference>
<sequence>MDRPERGDDGGGGGGAAEPGDGGSEGGEGGSGGGGGGGITRRRAMLGAAGVVGVAATSGYAVSQWTGEPTNQWADVPYPDTSAAESRTDFAWAERAIWQNDRLRRNLYAFARQHDLAVVLADASAHVDDEGRRLAPALEQARDAGVEAWANVGVLRRIDAETFATNGTERERHLDGLRAVAERYRERMPGGKLILWQEAPVAGEWIPGGKWNRESVERMQQYGPDVFTAQRRAVRAVSEDLDVGIFLHFPYIVESRQPEVFAGVMDDLRLRESLPDFVFTDFYRGWYEKDISPEQTNEAVRSLVRNARRYSDDSPVYYLGESHTNNPQYTPSKQAMRMDLRASIGAGADGVGWYARTKYTRTELGFDPFVPNEVDPDSLGDDLPVDTITVARDRYLYAWAATFARNGAYAPDRRFDLWLAGEGFDFLDHAVWADTPDGWEFLGDVGGYHPDAQPHVPESGPLVSAVRALEAERYLADGTLRLRVEPREGADGDARLDRVVAVPFDLGAFCTEREAFRLLQEEDVTPHARIDERVDATLDRTQTVDLSVREGEPRPIDELVTPETAGVRRDLARAEGDPTFAVGSYVDLWLLGEGLADLDPETVGEELTDDVTPLGVVANDDAALLFGLPRPPLFEGGRKEAMRAVRERGDLRAAYAMPYFGSGNLPAPAHAAELMRETHPEVANFSVVWARD</sequence>
<dbReference type="AlphaFoldDB" id="A0ABD5UEI7"/>
<gene>
    <name evidence="2" type="ORF">ACFQHK_10280</name>
</gene>
<organism evidence="2 3">
    <name type="scientific">Halomarina ordinaria</name>
    <dbReference type="NCBI Taxonomy" id="3033939"/>
    <lineage>
        <taxon>Archaea</taxon>
        <taxon>Methanobacteriati</taxon>
        <taxon>Methanobacteriota</taxon>
        <taxon>Stenosarchaea group</taxon>
        <taxon>Halobacteria</taxon>
        <taxon>Halobacteriales</taxon>
        <taxon>Natronomonadaceae</taxon>
        <taxon>Halomarina</taxon>
    </lineage>
</organism>
<feature type="compositionally biased region" description="Gly residues" evidence="1">
    <location>
        <begin position="10"/>
        <end position="38"/>
    </location>
</feature>
<evidence type="ECO:0008006" key="4">
    <source>
        <dbReference type="Google" id="ProtNLM"/>
    </source>
</evidence>